<feature type="chain" id="PRO_5019255599" evidence="1">
    <location>
        <begin position="22"/>
        <end position="65"/>
    </location>
</feature>
<evidence type="ECO:0000313" key="3">
    <source>
        <dbReference type="Proteomes" id="UP000279673"/>
    </source>
</evidence>
<name>A0A421BQK5_9RHOB</name>
<proteinExistence type="predicted"/>
<sequence>MTRLALALGLLALAGCGASDADYPALVPMETLLSEAPLTPDPAPVLEARADALRARAAAIRAEQP</sequence>
<comment type="caution">
    <text evidence="2">The sequence shown here is derived from an EMBL/GenBank/DDBJ whole genome shotgun (WGS) entry which is preliminary data.</text>
</comment>
<keyword evidence="1" id="KW-0732">Signal</keyword>
<dbReference type="RefSeq" id="WP_121532611.1">
    <property type="nucleotide sequence ID" value="NZ_RCHI01000006.1"/>
</dbReference>
<dbReference type="AlphaFoldDB" id="A0A421BQK5"/>
<protein>
    <submittedName>
        <fullName evidence="2">Uncharacterized protein</fullName>
    </submittedName>
</protein>
<dbReference type="Proteomes" id="UP000279673">
    <property type="component" value="Unassembled WGS sequence"/>
</dbReference>
<keyword evidence="3" id="KW-1185">Reference proteome</keyword>
<evidence type="ECO:0000313" key="2">
    <source>
        <dbReference type="EMBL" id="RLL65239.1"/>
    </source>
</evidence>
<dbReference type="PROSITE" id="PS51257">
    <property type="entry name" value="PROKAR_LIPOPROTEIN"/>
    <property type="match status" value="1"/>
</dbReference>
<accession>A0A421BQK5</accession>
<feature type="signal peptide" evidence="1">
    <location>
        <begin position="1"/>
        <end position="21"/>
    </location>
</feature>
<dbReference type="EMBL" id="RCHI01000006">
    <property type="protein sequence ID" value="RLL65239.1"/>
    <property type="molecule type" value="Genomic_DNA"/>
</dbReference>
<evidence type="ECO:0000256" key="1">
    <source>
        <dbReference type="SAM" id="SignalP"/>
    </source>
</evidence>
<organism evidence="2 3">
    <name type="scientific">Paenirhodobacter hankyongi</name>
    <dbReference type="NCBI Taxonomy" id="2294033"/>
    <lineage>
        <taxon>Bacteria</taxon>
        <taxon>Pseudomonadati</taxon>
        <taxon>Pseudomonadota</taxon>
        <taxon>Alphaproteobacteria</taxon>
        <taxon>Rhodobacterales</taxon>
        <taxon>Rhodobacter group</taxon>
        <taxon>Paenirhodobacter</taxon>
    </lineage>
</organism>
<gene>
    <name evidence="2" type="ORF">DYS74_07905</name>
</gene>
<reference evidence="2 3" key="1">
    <citation type="submission" date="2018-10" db="EMBL/GenBank/DDBJ databases">
        <title>Rhodobacter sp . BO-81.</title>
        <authorList>
            <person name="Im W.T."/>
        </authorList>
    </citation>
    <scope>NUCLEOTIDE SEQUENCE [LARGE SCALE GENOMIC DNA]</scope>
    <source>
        <strain evidence="2 3">BO-81</strain>
    </source>
</reference>